<feature type="domain" description="Elp3/MiaA/NifB-like radical SAM core" evidence="5">
    <location>
        <begin position="84"/>
        <end position="309"/>
    </location>
</feature>
<evidence type="ECO:0000256" key="2">
    <source>
        <dbReference type="ARBA" id="ARBA00023004"/>
    </source>
</evidence>
<evidence type="ECO:0000313" key="6">
    <source>
        <dbReference type="EMBL" id="HGC42789.1"/>
    </source>
</evidence>
<dbReference type="PANTHER" id="PTHR43432">
    <property type="entry name" value="SLR0285 PROTEIN"/>
    <property type="match status" value="1"/>
</dbReference>
<dbReference type="GO" id="GO:0003824">
    <property type="term" value="F:catalytic activity"/>
    <property type="evidence" value="ECO:0007669"/>
    <property type="project" value="InterPro"/>
</dbReference>
<dbReference type="CDD" id="cd01335">
    <property type="entry name" value="Radical_SAM"/>
    <property type="match status" value="1"/>
</dbReference>
<dbReference type="Pfam" id="PF04055">
    <property type="entry name" value="Radical_SAM"/>
    <property type="match status" value="1"/>
</dbReference>
<feature type="region of interest" description="Disordered" evidence="4">
    <location>
        <begin position="1"/>
        <end position="42"/>
    </location>
</feature>
<dbReference type="InterPro" id="IPR007197">
    <property type="entry name" value="rSAM"/>
</dbReference>
<keyword evidence="1" id="KW-0479">Metal-binding</keyword>
<dbReference type="SUPFAM" id="SSF102114">
    <property type="entry name" value="Radical SAM enzymes"/>
    <property type="match status" value="1"/>
</dbReference>
<evidence type="ECO:0000259" key="5">
    <source>
        <dbReference type="SMART" id="SM00729"/>
    </source>
</evidence>
<organism evidence="6">
    <name type="scientific">Acidicaldus sp</name>
    <dbReference type="NCBI Taxonomy" id="1872105"/>
    <lineage>
        <taxon>Bacteria</taxon>
        <taxon>Pseudomonadati</taxon>
        <taxon>Pseudomonadota</taxon>
        <taxon>Alphaproteobacteria</taxon>
        <taxon>Acetobacterales</taxon>
        <taxon>Acetobacteraceae</taxon>
        <taxon>Acidicaldus</taxon>
    </lineage>
</organism>
<dbReference type="SMART" id="SM00729">
    <property type="entry name" value="Elp3"/>
    <property type="match status" value="1"/>
</dbReference>
<evidence type="ECO:0000256" key="3">
    <source>
        <dbReference type="ARBA" id="ARBA00023014"/>
    </source>
</evidence>
<feature type="compositionally biased region" description="Low complexity" evidence="4">
    <location>
        <begin position="19"/>
        <end position="28"/>
    </location>
</feature>
<accession>A0A8J4H9K5</accession>
<dbReference type="PANTHER" id="PTHR43432:SF3">
    <property type="entry name" value="SLR0285 PROTEIN"/>
    <property type="match status" value="1"/>
</dbReference>
<dbReference type="EMBL" id="DTQM01000116">
    <property type="protein sequence ID" value="HGC42789.1"/>
    <property type="molecule type" value="Genomic_DNA"/>
</dbReference>
<dbReference type="InterPro" id="IPR058240">
    <property type="entry name" value="rSAM_sf"/>
</dbReference>
<name>A0A8J4H9K5_9PROT</name>
<reference evidence="6" key="1">
    <citation type="journal article" date="2020" name="mSystems">
        <title>Genome- and Community-Level Interaction Insights into Carbon Utilization and Element Cycling Functions of Hydrothermarchaeota in Hydrothermal Sediment.</title>
        <authorList>
            <person name="Zhou Z."/>
            <person name="Liu Y."/>
            <person name="Xu W."/>
            <person name="Pan J."/>
            <person name="Luo Z.H."/>
            <person name="Li M."/>
        </authorList>
    </citation>
    <scope>NUCLEOTIDE SEQUENCE</scope>
    <source>
        <strain evidence="6">SpSt-997</strain>
    </source>
</reference>
<dbReference type="SFLD" id="SFLDG01084">
    <property type="entry name" value="Uncharacterised_Radical_SAM_Su"/>
    <property type="match status" value="1"/>
</dbReference>
<dbReference type="InterPro" id="IPR040086">
    <property type="entry name" value="MJ0683-like"/>
</dbReference>
<gene>
    <name evidence="6" type="ORF">ENY07_06165</name>
</gene>
<dbReference type="AlphaFoldDB" id="A0A8J4H9K5"/>
<sequence>MPGSPAGLPPRALCPTALPGAAPRGRGATHNPPNRFETRHADPFDDGWDTLAAAAENPPTLATELIRDASRSAISWNDSPDLGFDRAVNPYRGCEHGCVYCYARPSHAYLGYSPGLDFESKLVFKPDIVALLERELRKPGYVARPITLGSNTDPYQPIERQLKLTSGILELLERLAHPVAIVTKSAGVLRDLDRLRALAARGLVRVHLSLTTLDPRLARVMEPRAASPARRLAAIAELSRAGIPTGVLAAPMIPGLNDAELERILATAAAAGARHAGYVLLRLPHELRALFEAWLATHFPDRARHVLSLIRETRAGALNDGEFHRRFSGSGPYASLLAQRFTRALHKHGFTTARASLNCTLFSPPPNAHQARQLALDF</sequence>
<keyword evidence="3" id="KW-0411">Iron-sulfur</keyword>
<keyword evidence="2" id="KW-0408">Iron</keyword>
<dbReference type="GO" id="GO:0046872">
    <property type="term" value="F:metal ion binding"/>
    <property type="evidence" value="ECO:0007669"/>
    <property type="project" value="UniProtKB-KW"/>
</dbReference>
<dbReference type="InterPro" id="IPR006638">
    <property type="entry name" value="Elp3/MiaA/NifB-like_rSAM"/>
</dbReference>
<proteinExistence type="predicted"/>
<dbReference type="SFLD" id="SFLDS00029">
    <property type="entry name" value="Radical_SAM"/>
    <property type="match status" value="1"/>
</dbReference>
<dbReference type="NCBIfam" id="NF033668">
    <property type="entry name" value="rSAM_PA0069"/>
    <property type="match status" value="1"/>
</dbReference>
<protein>
    <submittedName>
        <fullName evidence="6">PA0069 family radical SAM protein</fullName>
    </submittedName>
</protein>
<evidence type="ECO:0000256" key="1">
    <source>
        <dbReference type="ARBA" id="ARBA00022723"/>
    </source>
</evidence>
<evidence type="ECO:0000256" key="4">
    <source>
        <dbReference type="SAM" id="MobiDB-lite"/>
    </source>
</evidence>
<dbReference type="Gene3D" id="3.80.30.30">
    <property type="match status" value="1"/>
</dbReference>
<comment type="caution">
    <text evidence="6">The sequence shown here is derived from an EMBL/GenBank/DDBJ whole genome shotgun (WGS) entry which is preliminary data.</text>
</comment>
<dbReference type="GO" id="GO:0051536">
    <property type="term" value="F:iron-sulfur cluster binding"/>
    <property type="evidence" value="ECO:0007669"/>
    <property type="project" value="UniProtKB-KW"/>
</dbReference>